<sequence>MKKLITIITALTVLLLTPVLVSAQGVQQRDRVQDPSTHAAATSPQGYQVQSQNQTQTQNQGVETQLRLATQHMEQLMNMKMLGDEIGSQIRTLAQEQVQNQAQIQAQVEKLESRSGLMKKLFGPDYKAIKNLNQQMEQNQTMIQQLEMLANQVQNQGEQTQLRTAIQALVQQNTALQNRVQAEEKVGSAFGWLFKLIS</sequence>
<proteinExistence type="predicted"/>
<gene>
    <name evidence="4" type="ORF">A3J78_00765</name>
</gene>
<organism evidence="4 5">
    <name type="scientific">Candidatus Beckwithbacteria bacterium RBG_13_35_6</name>
    <dbReference type="NCBI Taxonomy" id="1797456"/>
    <lineage>
        <taxon>Bacteria</taxon>
        <taxon>Candidatus Beckwithiibacteriota</taxon>
    </lineage>
</organism>
<dbReference type="EMBL" id="MEZJ01000004">
    <property type="protein sequence ID" value="OGD54819.1"/>
    <property type="molecule type" value="Genomic_DNA"/>
</dbReference>
<feature type="signal peptide" evidence="3">
    <location>
        <begin position="1"/>
        <end position="23"/>
    </location>
</feature>
<feature type="chain" id="PRO_5009518245" description="DUF5667 domain-containing protein" evidence="3">
    <location>
        <begin position="24"/>
        <end position="198"/>
    </location>
</feature>
<dbReference type="Proteomes" id="UP000178758">
    <property type="component" value="Unassembled WGS sequence"/>
</dbReference>
<protein>
    <recommendedName>
        <fullName evidence="6">DUF5667 domain-containing protein</fullName>
    </recommendedName>
</protein>
<feature type="coiled-coil region" evidence="1">
    <location>
        <begin position="94"/>
        <end position="186"/>
    </location>
</feature>
<evidence type="ECO:0000313" key="5">
    <source>
        <dbReference type="Proteomes" id="UP000178758"/>
    </source>
</evidence>
<evidence type="ECO:0008006" key="6">
    <source>
        <dbReference type="Google" id="ProtNLM"/>
    </source>
</evidence>
<feature type="region of interest" description="Disordered" evidence="2">
    <location>
        <begin position="31"/>
        <end position="59"/>
    </location>
</feature>
<accession>A0A1F5DI20</accession>
<keyword evidence="3" id="KW-0732">Signal</keyword>
<feature type="compositionally biased region" description="Polar residues" evidence="2">
    <location>
        <begin position="34"/>
        <end position="44"/>
    </location>
</feature>
<evidence type="ECO:0000256" key="2">
    <source>
        <dbReference type="SAM" id="MobiDB-lite"/>
    </source>
</evidence>
<evidence type="ECO:0000256" key="1">
    <source>
        <dbReference type="SAM" id="Coils"/>
    </source>
</evidence>
<name>A0A1F5DI20_9BACT</name>
<dbReference type="AlphaFoldDB" id="A0A1F5DI20"/>
<feature type="compositionally biased region" description="Low complexity" evidence="2">
    <location>
        <begin position="45"/>
        <end position="59"/>
    </location>
</feature>
<evidence type="ECO:0000256" key="3">
    <source>
        <dbReference type="SAM" id="SignalP"/>
    </source>
</evidence>
<keyword evidence="1" id="KW-0175">Coiled coil</keyword>
<evidence type="ECO:0000313" key="4">
    <source>
        <dbReference type="EMBL" id="OGD54819.1"/>
    </source>
</evidence>
<reference evidence="4 5" key="1">
    <citation type="journal article" date="2016" name="Nat. Commun.">
        <title>Thousands of microbial genomes shed light on interconnected biogeochemical processes in an aquifer system.</title>
        <authorList>
            <person name="Anantharaman K."/>
            <person name="Brown C.T."/>
            <person name="Hug L.A."/>
            <person name="Sharon I."/>
            <person name="Castelle C.J."/>
            <person name="Probst A.J."/>
            <person name="Thomas B.C."/>
            <person name="Singh A."/>
            <person name="Wilkins M.J."/>
            <person name="Karaoz U."/>
            <person name="Brodie E.L."/>
            <person name="Williams K.H."/>
            <person name="Hubbard S.S."/>
            <person name="Banfield J.F."/>
        </authorList>
    </citation>
    <scope>NUCLEOTIDE SEQUENCE [LARGE SCALE GENOMIC DNA]</scope>
</reference>
<comment type="caution">
    <text evidence="4">The sequence shown here is derived from an EMBL/GenBank/DDBJ whole genome shotgun (WGS) entry which is preliminary data.</text>
</comment>